<dbReference type="PANTHER" id="PTHR47816:SF4">
    <property type="entry name" value="RIBOSOMAL RNA SMALL SUBUNIT METHYLTRANSFERASE C"/>
    <property type="match status" value="1"/>
</dbReference>
<dbReference type="GO" id="GO:0008757">
    <property type="term" value="F:S-adenosylmethionine-dependent methyltransferase activity"/>
    <property type="evidence" value="ECO:0007669"/>
    <property type="project" value="InterPro"/>
</dbReference>
<reference evidence="5" key="1">
    <citation type="submission" date="2017-02" db="EMBL/GenBank/DDBJ databases">
        <authorList>
            <person name="Regsiter A."/>
            <person name="William W."/>
        </authorList>
    </citation>
    <scope>NUCLEOTIDE SEQUENCE</scope>
    <source>
        <strain evidence="5">Bib</strain>
    </source>
</reference>
<evidence type="ECO:0000256" key="2">
    <source>
        <dbReference type="ARBA" id="ARBA00022679"/>
    </source>
</evidence>
<dbReference type="InterPro" id="IPR029063">
    <property type="entry name" value="SAM-dependent_MTases_sf"/>
</dbReference>
<evidence type="ECO:0000259" key="4">
    <source>
        <dbReference type="Pfam" id="PF05175"/>
    </source>
</evidence>
<proteinExistence type="predicted"/>
<dbReference type="Pfam" id="PF05175">
    <property type="entry name" value="MTS"/>
    <property type="match status" value="1"/>
</dbReference>
<dbReference type="GO" id="GO:0032259">
    <property type="term" value="P:methylation"/>
    <property type="evidence" value="ECO:0007669"/>
    <property type="project" value="UniProtKB-KW"/>
</dbReference>
<keyword evidence="2" id="KW-0808">Transferase</keyword>
<keyword evidence="1" id="KW-0489">Methyltransferase</keyword>
<feature type="domain" description="Methyltransferase small" evidence="4">
    <location>
        <begin position="2"/>
        <end position="50"/>
    </location>
</feature>
<dbReference type="EMBL" id="FWDM01000023">
    <property type="protein sequence ID" value="SLM13898.1"/>
    <property type="molecule type" value="Genomic_DNA"/>
</dbReference>
<keyword evidence="3" id="KW-0949">S-adenosyl-L-methionine</keyword>
<organism evidence="5">
    <name type="scientific">uncultured spirochete</name>
    <dbReference type="NCBI Taxonomy" id="156406"/>
    <lineage>
        <taxon>Bacteria</taxon>
        <taxon>Pseudomonadati</taxon>
        <taxon>Spirochaetota</taxon>
        <taxon>Spirochaetia</taxon>
        <taxon>Spirochaetales</taxon>
        <taxon>environmental samples</taxon>
    </lineage>
</organism>
<protein>
    <recommendedName>
        <fullName evidence="4">Methyltransferase small domain-containing protein</fullName>
    </recommendedName>
</protein>
<dbReference type="InterPro" id="IPR007848">
    <property type="entry name" value="Small_mtfrase_dom"/>
</dbReference>
<sequence length="403" mass="43231">MLDAGCGTGVIGISLAASCPDMEVVMRDRDFRAVAFAARNASRNGLAVKLQGLGGTELAQCAKRPFAKIKVVQRNAALIAAPGLLCEPDPNAPYEAVVANLPAKAGPALLSQYFVAVGRELLREGGTFAFVIVAPLAEQARAWCMEAGFEIQRTVATKNHMVCIARTGERRAGENAVKEALAELGRGKADQWFKAYVRSHVKKSIAGASLVWDGIQGLPEFDEPSFATLCALALGRQVFPGSLVRRALVIEPGVGIVPLWCKGVLGSSEITLKSHDVLALAASGWNLRRAGFDNSVRILEPAFAKKENSAGEPVLDSAERGMEVLAPFSIDAAILFPEDIPKFDSASYYWPLLSRALKRGAVAVIASSATYIGRFVRQKPSGFSKLPQGEHRKGWEAVAFRRE</sequence>
<dbReference type="PANTHER" id="PTHR47816">
    <property type="entry name" value="RIBOSOMAL RNA SMALL SUBUNIT METHYLTRANSFERASE C"/>
    <property type="match status" value="1"/>
</dbReference>
<dbReference type="AlphaFoldDB" id="A0A3P3XJN2"/>
<dbReference type="Gene3D" id="3.40.50.150">
    <property type="entry name" value="Vaccinia Virus protein VP39"/>
    <property type="match status" value="1"/>
</dbReference>
<dbReference type="SUPFAM" id="SSF53335">
    <property type="entry name" value="S-adenosyl-L-methionine-dependent methyltransferases"/>
    <property type="match status" value="1"/>
</dbReference>
<name>A0A3P3XJN2_9SPIR</name>
<evidence type="ECO:0000256" key="3">
    <source>
        <dbReference type="ARBA" id="ARBA00022691"/>
    </source>
</evidence>
<dbReference type="InterPro" id="IPR046977">
    <property type="entry name" value="RsmC/RlmG"/>
</dbReference>
<evidence type="ECO:0000256" key="1">
    <source>
        <dbReference type="ARBA" id="ARBA00022603"/>
    </source>
</evidence>
<gene>
    <name evidence="5" type="ORF">SPIROBIBN47_30018</name>
</gene>
<evidence type="ECO:0000313" key="5">
    <source>
        <dbReference type="EMBL" id="SLM13898.1"/>
    </source>
</evidence>
<dbReference type="CDD" id="cd02440">
    <property type="entry name" value="AdoMet_MTases"/>
    <property type="match status" value="1"/>
</dbReference>
<accession>A0A3P3XJN2</accession>